<organism evidence="7">
    <name type="scientific">Triticum aestivum</name>
    <name type="common">Wheat</name>
    <dbReference type="NCBI Taxonomy" id="4565"/>
    <lineage>
        <taxon>Eukaryota</taxon>
        <taxon>Viridiplantae</taxon>
        <taxon>Streptophyta</taxon>
        <taxon>Embryophyta</taxon>
        <taxon>Tracheophyta</taxon>
        <taxon>Spermatophyta</taxon>
        <taxon>Magnoliopsida</taxon>
        <taxon>Liliopsida</taxon>
        <taxon>Poales</taxon>
        <taxon>Poaceae</taxon>
        <taxon>BOP clade</taxon>
        <taxon>Pooideae</taxon>
        <taxon>Triticodae</taxon>
        <taxon>Triticeae</taxon>
        <taxon>Triticinae</taxon>
        <taxon>Triticum</taxon>
    </lineage>
</organism>
<dbReference type="Gramene" id="TraesSTA3B03G01528060.1">
    <property type="protein sequence ID" value="TraesSTA3B03G01528060.1.CDS1"/>
    <property type="gene ID" value="TraesSTA3B03G01528060"/>
</dbReference>
<feature type="chain" id="PRO_5008819262" description="Pectinesterase inhibitor domain-containing protein" evidence="4">
    <location>
        <begin position="28"/>
        <end position="180"/>
    </location>
</feature>
<accession>A0A9R1FDJ2</accession>
<dbReference type="Gramene" id="TraesROB_scaffold_114312_01G000300.1">
    <property type="protein sequence ID" value="TraesROB_scaffold_114312_01G000300.1"/>
    <property type="gene ID" value="TraesROB_scaffold_114312_01G000300"/>
</dbReference>
<dbReference type="AlphaFoldDB" id="A0A077RNY4"/>
<dbReference type="Gramene" id="TraesPARA_EIv1.0_1048310.1">
    <property type="protein sequence ID" value="TraesPARA_EIv1.0_1048310.1.CDS1"/>
    <property type="gene ID" value="TraesPARA_EIv1.0_1048310"/>
</dbReference>
<evidence type="ECO:0000256" key="1">
    <source>
        <dbReference type="ARBA" id="ARBA00022729"/>
    </source>
</evidence>
<dbReference type="GeneID" id="123064238"/>
<feature type="signal peptide" evidence="4">
    <location>
        <begin position="1"/>
        <end position="27"/>
    </location>
</feature>
<evidence type="ECO:0000313" key="8">
    <source>
        <dbReference type="EnsemblPlants" id="TraesCS3B02G008200.1.cds1"/>
    </source>
</evidence>
<dbReference type="GO" id="GO:0004857">
    <property type="term" value="F:enzyme inhibitor activity"/>
    <property type="evidence" value="ECO:0000318"/>
    <property type="project" value="GO_Central"/>
</dbReference>
<dbReference type="Gramene" id="TraesJAG3B03G01542300.1">
    <property type="protein sequence ID" value="TraesJAG3B03G01542300.1.CDS1"/>
    <property type="gene ID" value="TraesJAG3B03G01542300"/>
</dbReference>
<keyword evidence="1 4" id="KW-0732">Signal</keyword>
<dbReference type="GO" id="GO:0046910">
    <property type="term" value="F:pectinesterase inhibitor activity"/>
    <property type="evidence" value="ECO:0007669"/>
    <property type="project" value="InterPro"/>
</dbReference>
<evidence type="ECO:0000313" key="6">
    <source>
        <dbReference type="EMBL" id="CDM80068.1"/>
    </source>
</evidence>
<dbReference type="Gramene" id="TraesWEE_scaffold_148027_01G000100.1">
    <property type="protein sequence ID" value="TraesWEE_scaffold_148027_01G000100.1"/>
    <property type="gene ID" value="TraesWEE_scaffold_148027_01G000100"/>
</dbReference>
<dbReference type="OrthoDB" id="654964at2759"/>
<dbReference type="Gramene" id="TraesCAD_scaffold_056076_01G000100.1">
    <property type="protein sequence ID" value="TraesCAD_scaffold_056076_01G000100.1"/>
    <property type="gene ID" value="TraesCAD_scaffold_056076_01G000100"/>
</dbReference>
<gene>
    <name evidence="8" type="primary">LOC123064238</name>
    <name evidence="7" type="ORF">TRAES_3BF061200050CFD_c1</name>
    <name evidence="6" type="ORF">TRAES_3BF061500040CFD_c1</name>
</gene>
<evidence type="ECO:0000259" key="5">
    <source>
        <dbReference type="SMART" id="SM00856"/>
    </source>
</evidence>
<feature type="domain" description="Pectinesterase inhibitor" evidence="5">
    <location>
        <begin position="27"/>
        <end position="173"/>
    </location>
</feature>
<dbReference type="PANTHER" id="PTHR35357">
    <property type="entry name" value="OS02G0537100 PROTEIN"/>
    <property type="match status" value="1"/>
</dbReference>
<dbReference type="GO" id="GO:0009827">
    <property type="term" value="P:plant-type cell wall modification"/>
    <property type="evidence" value="ECO:0000318"/>
    <property type="project" value="GO_Central"/>
</dbReference>
<dbReference type="CDD" id="cd15797">
    <property type="entry name" value="PMEI"/>
    <property type="match status" value="1"/>
</dbReference>
<dbReference type="InterPro" id="IPR035513">
    <property type="entry name" value="Invertase/methylesterase_inhib"/>
</dbReference>
<reference evidence="8" key="3">
    <citation type="submission" date="2018-10" db="UniProtKB">
        <authorList>
            <consortium name="EnsemblPlants"/>
        </authorList>
    </citation>
    <scope>IDENTIFICATION</scope>
</reference>
<dbReference type="Gene3D" id="1.20.140.40">
    <property type="entry name" value="Invertase/pectin methylesterase inhibitor family protein"/>
    <property type="match status" value="1"/>
</dbReference>
<dbReference type="InterPro" id="IPR034086">
    <property type="entry name" value="PMEI_plant"/>
</dbReference>
<dbReference type="GO" id="GO:0009505">
    <property type="term" value="C:plant-type cell wall"/>
    <property type="evidence" value="ECO:0000318"/>
    <property type="project" value="GO_Central"/>
</dbReference>
<reference evidence="8" key="2">
    <citation type="submission" date="2018-08" db="EMBL/GenBank/DDBJ databases">
        <authorList>
            <person name="Rossello M."/>
        </authorList>
    </citation>
    <scope>NUCLEOTIDE SEQUENCE [LARGE SCALE GENOMIC DNA]</scope>
    <source>
        <strain evidence="8">cv. Chinese Spring</strain>
    </source>
</reference>
<name>A0A077RNY4_WHEAT</name>
<dbReference type="SMART" id="SM00856">
    <property type="entry name" value="PMEI"/>
    <property type="match status" value="1"/>
</dbReference>
<dbReference type="Gramene" id="TraesMAC3B03G01543080.1">
    <property type="protein sequence ID" value="TraesMAC3B03G01543080.1.CDS1"/>
    <property type="gene ID" value="TraesMAC3B03G01543080"/>
</dbReference>
<dbReference type="Pfam" id="PF04043">
    <property type="entry name" value="PMEI"/>
    <property type="match status" value="1"/>
</dbReference>
<reference evidence="7" key="1">
    <citation type="journal article" date="2014" name="Science">
        <title>Structural and functional partitioning of bread wheat chromosome 3B.</title>
        <authorList>
            <person name="Choulet F."/>
            <person name="Alberti A."/>
            <person name="Theil S."/>
            <person name="Glover N."/>
            <person name="Barbe V."/>
            <person name="Daron J."/>
            <person name="Pingault L."/>
            <person name="Sourdille P."/>
            <person name="Couloux A."/>
            <person name="Paux E."/>
            <person name="Leroy P."/>
            <person name="Mangenot S."/>
            <person name="Guilhot N."/>
            <person name="Le Gouis J."/>
            <person name="Balfourier F."/>
            <person name="Alaux M."/>
            <person name="Jamilloux V."/>
            <person name="Poulain J."/>
            <person name="Durand C."/>
            <person name="Bellec A."/>
            <person name="Gaspin C."/>
            <person name="Safar J."/>
            <person name="Dolezel J."/>
            <person name="Rogers J."/>
            <person name="Vandepoele K."/>
            <person name="Aury J.M."/>
            <person name="Mayer K."/>
            <person name="Berges H."/>
            <person name="Quesneville H."/>
            <person name="Wincker P."/>
            <person name="Feuillet C."/>
        </authorList>
    </citation>
    <scope>NUCLEOTIDE SEQUENCE</scope>
</reference>
<dbReference type="SUPFAM" id="SSF101148">
    <property type="entry name" value="Plant invertase/pectin methylesterase inhibitor"/>
    <property type="match status" value="1"/>
</dbReference>
<dbReference type="EnsemblPlants" id="TraesCS3B02G008200.1">
    <property type="protein sequence ID" value="TraesCS3B02G008200.1.cds1"/>
    <property type="gene ID" value="TraesCS3B02G008200"/>
</dbReference>
<dbReference type="Gramene" id="TraesCLE_scaffold_011319_01G000400.1">
    <property type="protein sequence ID" value="TraesCLE_scaffold_011319_01G000400.1"/>
    <property type="gene ID" value="TraesCLE_scaffold_011319_01G000400"/>
</dbReference>
<dbReference type="InterPro" id="IPR006501">
    <property type="entry name" value="Pectinesterase_inhib_dom"/>
</dbReference>
<evidence type="ECO:0000256" key="4">
    <source>
        <dbReference type="SAM" id="SignalP"/>
    </source>
</evidence>
<dbReference type="NCBIfam" id="TIGR01614">
    <property type="entry name" value="PME_inhib"/>
    <property type="match status" value="1"/>
</dbReference>
<keyword evidence="2" id="KW-1015">Disulfide bond</keyword>
<keyword evidence="9" id="KW-1185">Reference proteome</keyword>
<dbReference type="SMR" id="A0A077RNY4"/>
<dbReference type="Gramene" id="TraesCS3B02G008200.1">
    <property type="protein sequence ID" value="TraesCS3B02G008200.1.cds1"/>
    <property type="gene ID" value="TraesCS3B02G008200"/>
</dbReference>
<comment type="similarity">
    <text evidence="3">Belongs to the PMEI family.</text>
</comment>
<proteinExistence type="inferred from homology"/>
<dbReference type="Proteomes" id="UP000019116">
    <property type="component" value="Chromosome 3B"/>
</dbReference>
<evidence type="ECO:0000313" key="7">
    <source>
        <dbReference type="EMBL" id="CDM80108.1"/>
    </source>
</evidence>
<dbReference type="PANTHER" id="PTHR35357:SF8">
    <property type="entry name" value="OS01G0111000 PROTEIN"/>
    <property type="match status" value="1"/>
</dbReference>
<sequence>MANRATSVAMVFIILGIMSFGISVADADASFVARTCKKTKNASLCMSVLHIDPKSTYASTELELANIALKIAGDTANHNAKVIDDLAKKKKGTPEGGVLNVCLWAYQFAGNDLEVNVRTLLHGGDYITASKLVLDTKGVGDHCENAFKGMEKKSPVTNIDREMTERCGVAAELIALLIHK</sequence>
<evidence type="ECO:0000313" key="9">
    <source>
        <dbReference type="Proteomes" id="UP000019116"/>
    </source>
</evidence>
<dbReference type="HOGENOM" id="CLU_127883_1_0_1"/>
<dbReference type="EMBL" id="HG670306">
    <property type="protein sequence ID" value="CDM80108.1"/>
    <property type="molecule type" value="Genomic_DNA"/>
</dbReference>
<dbReference type="RefSeq" id="XP_044343697.1">
    <property type="nucleotide sequence ID" value="XM_044487762.1"/>
</dbReference>
<dbReference type="OMA" id="CKQTPHH"/>
<accession>A0A077RNY4</accession>
<dbReference type="EMBL" id="HG670306">
    <property type="protein sequence ID" value="CDM80068.1"/>
    <property type="molecule type" value="Genomic_DNA"/>
</dbReference>
<dbReference type="Gramene" id="TraesCS3B03G0014900.1">
    <property type="protein sequence ID" value="TraesCS3B03G0014900.1.CDS1"/>
    <property type="gene ID" value="TraesCS3B03G0014900"/>
</dbReference>
<evidence type="ECO:0000256" key="2">
    <source>
        <dbReference type="ARBA" id="ARBA00023157"/>
    </source>
</evidence>
<dbReference type="Gramene" id="TraesJUL3B03G01547130.1">
    <property type="protein sequence ID" value="TraesJUL3B03G01547130.1.CDS1"/>
    <property type="gene ID" value="TraesJUL3B03G01547130"/>
</dbReference>
<protein>
    <recommendedName>
        <fullName evidence="5">Pectinesterase inhibitor domain-containing protein</fullName>
    </recommendedName>
</protein>
<evidence type="ECO:0000256" key="3">
    <source>
        <dbReference type="ARBA" id="ARBA00038471"/>
    </source>
</evidence>